<evidence type="ECO:0000256" key="1">
    <source>
        <dbReference type="HAMAP-Rule" id="MF_02216"/>
    </source>
</evidence>
<dbReference type="Proteomes" id="UP000092527">
    <property type="component" value="Unassembled WGS sequence"/>
</dbReference>
<organism evidence="2 3">
    <name type="scientific">Gallibacterium salpingitidis</name>
    <dbReference type="NCBI Taxonomy" id="505341"/>
    <lineage>
        <taxon>Bacteria</taxon>
        <taxon>Pseudomonadati</taxon>
        <taxon>Pseudomonadota</taxon>
        <taxon>Gammaproteobacteria</taxon>
        <taxon>Pasteurellales</taxon>
        <taxon>Pasteurellaceae</taxon>
        <taxon>Gallibacterium</taxon>
    </lineage>
</organism>
<dbReference type="GO" id="GO:0005829">
    <property type="term" value="C:cytosol"/>
    <property type="evidence" value="ECO:0007669"/>
    <property type="project" value="TreeGrafter"/>
</dbReference>
<evidence type="ECO:0000313" key="3">
    <source>
        <dbReference type="Proteomes" id="UP000092527"/>
    </source>
</evidence>
<dbReference type="AlphaFoldDB" id="A0AB36E2W6"/>
<dbReference type="PANTHER" id="PTHR38040">
    <property type="entry name" value="UBIQUINONE BIOSYNTHESIS ACCESSORY FACTOR UBIK"/>
    <property type="match status" value="1"/>
</dbReference>
<evidence type="ECO:0000313" key="2">
    <source>
        <dbReference type="EMBL" id="OBX06426.1"/>
    </source>
</evidence>
<dbReference type="Pfam" id="PF04380">
    <property type="entry name" value="BMFP"/>
    <property type="match status" value="1"/>
</dbReference>
<dbReference type="RefSeq" id="WP_066113733.1">
    <property type="nucleotide sequence ID" value="NZ_CP103875.1"/>
</dbReference>
<comment type="similarity">
    <text evidence="1">Belongs to the UbiK family.</text>
</comment>
<comment type="subcellular location">
    <subcellularLocation>
        <location evidence="1">Cytoplasm</location>
    </subcellularLocation>
</comment>
<protein>
    <recommendedName>
        <fullName evidence="1">Ubiquinone biosynthesis accessory factor UbiK</fullName>
    </recommendedName>
</protein>
<accession>A0AB36E2W6</accession>
<comment type="function">
    <text evidence="1">Required for efficient ubiquinone (coenzyme Q) biosynthesis. UbiK is probably an accessory factor of Ubi enzymes and facilitates ubiquinone biosynthesis by acting as an assembly factor, a targeting factor, or both.</text>
</comment>
<proteinExistence type="inferred from homology"/>
<keyword evidence="1" id="KW-0831">Ubiquinone biosynthesis</keyword>
<dbReference type="InterPro" id="IPR007475">
    <property type="entry name" value="UbiK"/>
</dbReference>
<reference evidence="2 3" key="1">
    <citation type="submission" date="2014-11" db="EMBL/GenBank/DDBJ databases">
        <title>Pan-genome of Gallibacterium spp.</title>
        <authorList>
            <person name="Kudirkiene E."/>
            <person name="Bojesen A.M."/>
        </authorList>
    </citation>
    <scope>NUCLEOTIDE SEQUENCE [LARGE SCALE GENOMIC DNA]</scope>
    <source>
        <strain evidence="2 3">18469/18</strain>
    </source>
</reference>
<dbReference type="NCBIfam" id="NF047835">
    <property type="entry name" value="UbiqAccUbiK"/>
    <property type="match status" value="1"/>
</dbReference>
<dbReference type="GO" id="GO:0006744">
    <property type="term" value="P:ubiquinone biosynthetic process"/>
    <property type="evidence" value="ECO:0007669"/>
    <property type="project" value="UniProtKB-UniRule"/>
</dbReference>
<sequence length="85" mass="9721">MLNPKKIEEIIQQVQNNLPQGIKEIGNDVEAKLKQVLQAQLSKLDVVTREEFDVQTQVLLRTREKLTALEAKVDTLLQQQQTPNT</sequence>
<dbReference type="HAMAP" id="MF_02216">
    <property type="entry name" value="UbiK"/>
    <property type="match status" value="1"/>
</dbReference>
<dbReference type="PANTHER" id="PTHR38040:SF1">
    <property type="entry name" value="UBIQUINONE BIOSYNTHESIS ACCESSORY FACTOR UBIK"/>
    <property type="match status" value="1"/>
</dbReference>
<comment type="pathway">
    <text evidence="1">Cofactor biosynthesis; ubiquinone biosynthesis.</text>
</comment>
<comment type="caution">
    <text evidence="2">The sequence shown here is derived from an EMBL/GenBank/DDBJ whole genome shotgun (WGS) entry which is preliminary data.</text>
</comment>
<dbReference type="EMBL" id="JTJU01000099">
    <property type="protein sequence ID" value="OBX06426.1"/>
    <property type="molecule type" value="Genomic_DNA"/>
</dbReference>
<keyword evidence="1" id="KW-0963">Cytoplasm</keyword>
<gene>
    <name evidence="1" type="primary">ubiK</name>
    <name evidence="2" type="ORF">QV09_12170</name>
</gene>
<name>A0AB36E2W6_9PAST</name>